<dbReference type="Proteomes" id="UP001187192">
    <property type="component" value="Unassembled WGS sequence"/>
</dbReference>
<organism evidence="3 4">
    <name type="scientific">Ficus carica</name>
    <name type="common">Common fig</name>
    <dbReference type="NCBI Taxonomy" id="3494"/>
    <lineage>
        <taxon>Eukaryota</taxon>
        <taxon>Viridiplantae</taxon>
        <taxon>Streptophyta</taxon>
        <taxon>Embryophyta</taxon>
        <taxon>Tracheophyta</taxon>
        <taxon>Spermatophyta</taxon>
        <taxon>Magnoliopsida</taxon>
        <taxon>eudicotyledons</taxon>
        <taxon>Gunneridae</taxon>
        <taxon>Pentapetalae</taxon>
        <taxon>rosids</taxon>
        <taxon>fabids</taxon>
        <taxon>Rosales</taxon>
        <taxon>Moraceae</taxon>
        <taxon>Ficeae</taxon>
        <taxon>Ficus</taxon>
    </lineage>
</organism>
<dbReference type="AlphaFoldDB" id="A0AA88EHF8"/>
<gene>
    <name evidence="2" type="ORF">TIFTF001_053919</name>
    <name evidence="3" type="ORF">TIFTF001_053920</name>
</gene>
<protein>
    <submittedName>
        <fullName evidence="3">Uncharacterized protein</fullName>
    </submittedName>
</protein>
<feature type="transmembrane region" description="Helical" evidence="1">
    <location>
        <begin position="73"/>
        <end position="95"/>
    </location>
</feature>
<evidence type="ECO:0000313" key="2">
    <source>
        <dbReference type="EMBL" id="GMN74787.1"/>
    </source>
</evidence>
<evidence type="ECO:0000313" key="4">
    <source>
        <dbReference type="Proteomes" id="UP001187192"/>
    </source>
</evidence>
<comment type="caution">
    <text evidence="3">The sequence shown here is derived from an EMBL/GenBank/DDBJ whole genome shotgun (WGS) entry which is preliminary data.</text>
</comment>
<keyword evidence="1" id="KW-1133">Transmembrane helix</keyword>
<evidence type="ECO:0000256" key="1">
    <source>
        <dbReference type="SAM" id="Phobius"/>
    </source>
</evidence>
<proteinExistence type="predicted"/>
<dbReference type="EMBL" id="BTGU01013596">
    <property type="protein sequence ID" value="GMN74790.1"/>
    <property type="molecule type" value="Genomic_DNA"/>
</dbReference>
<reference evidence="3" key="1">
    <citation type="submission" date="2023-07" db="EMBL/GenBank/DDBJ databases">
        <title>draft genome sequence of fig (Ficus carica).</title>
        <authorList>
            <person name="Takahashi T."/>
            <person name="Nishimura K."/>
        </authorList>
    </citation>
    <scope>NUCLEOTIDE SEQUENCE</scope>
</reference>
<dbReference type="EMBL" id="BTGU01013595">
    <property type="protein sequence ID" value="GMN74787.1"/>
    <property type="molecule type" value="Genomic_DNA"/>
</dbReference>
<sequence length="135" mass="13738">MKASPPPQPSIGLFVVDNRGLCWTTVEKGVGVAGWRKSSRAGSLSPSPSPSLCSSLMIMGLAVEKGVGSARMVALSLSLSLGFTAVIRFGFIAAVRGGGGFWNFGFVIGATMGGGLPGSSRMVVARWPCAEGGGF</sequence>
<keyword evidence="1" id="KW-0472">Membrane</keyword>
<feature type="transmembrane region" description="Helical" evidence="1">
    <location>
        <begin position="101"/>
        <end position="118"/>
    </location>
</feature>
<evidence type="ECO:0000313" key="3">
    <source>
        <dbReference type="EMBL" id="GMN74790.1"/>
    </source>
</evidence>
<keyword evidence="4" id="KW-1185">Reference proteome</keyword>
<accession>A0AA88EHF8</accession>
<keyword evidence="1" id="KW-0812">Transmembrane</keyword>
<name>A0AA88EHF8_FICCA</name>